<dbReference type="EMBL" id="JBHTLU010000015">
    <property type="protein sequence ID" value="MFD1221190.1"/>
    <property type="molecule type" value="Genomic_DNA"/>
</dbReference>
<keyword evidence="1" id="KW-0812">Transmembrane</keyword>
<evidence type="ECO:0008006" key="4">
    <source>
        <dbReference type="Google" id="ProtNLM"/>
    </source>
</evidence>
<feature type="transmembrane region" description="Helical" evidence="1">
    <location>
        <begin position="156"/>
        <end position="178"/>
    </location>
</feature>
<feature type="transmembrane region" description="Helical" evidence="1">
    <location>
        <begin position="20"/>
        <end position="39"/>
    </location>
</feature>
<dbReference type="Proteomes" id="UP001597180">
    <property type="component" value="Unassembled WGS sequence"/>
</dbReference>
<keyword evidence="1" id="KW-1133">Transmembrane helix</keyword>
<accession>A0ABW3UNQ7</accession>
<evidence type="ECO:0000313" key="2">
    <source>
        <dbReference type="EMBL" id="MFD1221190.1"/>
    </source>
</evidence>
<keyword evidence="1" id="KW-0472">Membrane</keyword>
<name>A0ABW3UNQ7_9BACL</name>
<evidence type="ECO:0000256" key="1">
    <source>
        <dbReference type="SAM" id="Phobius"/>
    </source>
</evidence>
<dbReference type="RefSeq" id="WP_345590057.1">
    <property type="nucleotide sequence ID" value="NZ_BAABJG010000021.1"/>
</dbReference>
<feature type="transmembrane region" description="Helical" evidence="1">
    <location>
        <begin position="96"/>
        <end position="118"/>
    </location>
</feature>
<protein>
    <recommendedName>
        <fullName evidence="4">ABC transporter permease</fullName>
    </recommendedName>
</protein>
<sequence>MKVWWVLFKKELAFGAKWSGPLWIYLLIVLVLGGASIFLSYRFQSGAMSSLWLMIIYLHFFAPSLYMLMSLKKEWELRPLWLQLPVPGWKLLSAKYAASVLEFAMGLLVSAGMFCFTYRLEAGGESISVSQPYLAEEFHRITGFLQGAHLADLLEFLSNSVGLAILLVLIYLTAASLTSQFGPWRWPIAIGLIGAVIGIEGLFEQTSVFRFIFQTGQITVEYDASLGSYIWMWIHFGIGLFVSVWLLDRKVEV</sequence>
<proteinExistence type="predicted"/>
<evidence type="ECO:0000313" key="3">
    <source>
        <dbReference type="Proteomes" id="UP001597180"/>
    </source>
</evidence>
<gene>
    <name evidence="2" type="ORF">ACFQ4B_13770</name>
</gene>
<feature type="transmembrane region" description="Helical" evidence="1">
    <location>
        <begin position="184"/>
        <end position="203"/>
    </location>
</feature>
<comment type="caution">
    <text evidence="2">The sequence shown here is derived from an EMBL/GenBank/DDBJ whole genome shotgun (WGS) entry which is preliminary data.</text>
</comment>
<reference evidence="3" key="1">
    <citation type="journal article" date="2019" name="Int. J. Syst. Evol. Microbiol.">
        <title>The Global Catalogue of Microorganisms (GCM) 10K type strain sequencing project: providing services to taxonomists for standard genome sequencing and annotation.</title>
        <authorList>
            <consortium name="The Broad Institute Genomics Platform"/>
            <consortium name="The Broad Institute Genome Sequencing Center for Infectious Disease"/>
            <person name="Wu L."/>
            <person name="Ma J."/>
        </authorList>
    </citation>
    <scope>NUCLEOTIDE SEQUENCE [LARGE SCALE GENOMIC DNA]</scope>
    <source>
        <strain evidence="3">CCUG 53270</strain>
    </source>
</reference>
<organism evidence="2 3">
    <name type="scientific">Paenibacillus vulneris</name>
    <dbReference type="NCBI Taxonomy" id="1133364"/>
    <lineage>
        <taxon>Bacteria</taxon>
        <taxon>Bacillati</taxon>
        <taxon>Bacillota</taxon>
        <taxon>Bacilli</taxon>
        <taxon>Bacillales</taxon>
        <taxon>Paenibacillaceae</taxon>
        <taxon>Paenibacillus</taxon>
    </lineage>
</organism>
<feature type="transmembrane region" description="Helical" evidence="1">
    <location>
        <begin position="224"/>
        <end position="247"/>
    </location>
</feature>
<feature type="transmembrane region" description="Helical" evidence="1">
    <location>
        <begin position="51"/>
        <end position="69"/>
    </location>
</feature>
<keyword evidence="3" id="KW-1185">Reference proteome</keyword>